<comment type="subcellular location">
    <subcellularLocation>
        <location evidence="1">Nucleus</location>
    </subcellularLocation>
</comment>
<evidence type="ECO:0000256" key="1">
    <source>
        <dbReference type="RuleBase" id="RU367018"/>
    </source>
</evidence>
<protein>
    <recommendedName>
        <fullName evidence="1">Protein FAR1-RELATED SEQUENCE</fullName>
    </recommendedName>
</protein>
<reference evidence="2 3" key="1">
    <citation type="submission" date="2019-01" db="EMBL/GenBank/DDBJ databases">
        <title>Sequencing of cultivated peanut Arachis hypogaea provides insights into genome evolution and oil improvement.</title>
        <authorList>
            <person name="Chen X."/>
        </authorList>
    </citation>
    <scope>NUCLEOTIDE SEQUENCE [LARGE SCALE GENOMIC DNA]</scope>
    <source>
        <strain evidence="3">cv. Fuhuasheng</strain>
        <tissue evidence="2">Leaves</tissue>
    </source>
</reference>
<keyword evidence="3" id="KW-1185">Reference proteome</keyword>
<dbReference type="GO" id="GO:0008270">
    <property type="term" value="F:zinc ion binding"/>
    <property type="evidence" value="ECO:0007669"/>
    <property type="project" value="UniProtKB-UniRule"/>
</dbReference>
<keyword evidence="1" id="KW-0863">Zinc-finger</keyword>
<dbReference type="GO" id="GO:0005634">
    <property type="term" value="C:nucleus"/>
    <property type="evidence" value="ECO:0007669"/>
    <property type="project" value="UniProtKB-SubCell"/>
</dbReference>
<gene>
    <name evidence="2" type="ORF">Ahy_B10g101182</name>
</gene>
<dbReference type="AlphaFoldDB" id="A0A444WYU4"/>
<dbReference type="PANTHER" id="PTHR31669:SF283">
    <property type="entry name" value="PROTEIN FAR1-RELATED SEQUENCE"/>
    <property type="match status" value="1"/>
</dbReference>
<accession>A0A444WYU4</accession>
<sequence length="250" mass="29688">MLKQHRELNMFVHRTIETNEEAEIRPSKTYQLFVAAARSHRELSFIEKDVKNYITRKIRNISEQDDAKEFGNSLRQFVKQYDNCLASREETERVFDAADFHIVILCATKSAIEAQFLHVYTHEKFMEVQAQFRGGILCRHSLSVLSFERIDNAALKYIMERWSKNIKRRHRHIKSSQYEPLLEPRSKRFDELVFRSYNICEFASEFEALTGILHRAFDKVMVEMQEYQERSKEKSLLSHKEATLSEVNDL</sequence>
<dbReference type="PANTHER" id="PTHR31669">
    <property type="entry name" value="PROTEIN FAR1-RELATED SEQUENCE 10-RELATED"/>
    <property type="match status" value="1"/>
</dbReference>
<evidence type="ECO:0000313" key="3">
    <source>
        <dbReference type="Proteomes" id="UP000289738"/>
    </source>
</evidence>
<comment type="caution">
    <text evidence="2">The sequence shown here is derived from an EMBL/GenBank/DDBJ whole genome shotgun (WGS) entry which is preliminary data.</text>
</comment>
<keyword evidence="1" id="KW-0479">Metal-binding</keyword>
<keyword evidence="1" id="KW-0862">Zinc</keyword>
<comment type="similarity">
    <text evidence="1">Belongs to the FHY3/FAR1 family.</text>
</comment>
<dbReference type="EMBL" id="SDMP01000020">
    <property type="protein sequence ID" value="RYQ82599.1"/>
    <property type="molecule type" value="Genomic_DNA"/>
</dbReference>
<dbReference type="InterPro" id="IPR031052">
    <property type="entry name" value="FHY3/FAR1"/>
</dbReference>
<organism evidence="2 3">
    <name type="scientific">Arachis hypogaea</name>
    <name type="common">Peanut</name>
    <dbReference type="NCBI Taxonomy" id="3818"/>
    <lineage>
        <taxon>Eukaryota</taxon>
        <taxon>Viridiplantae</taxon>
        <taxon>Streptophyta</taxon>
        <taxon>Embryophyta</taxon>
        <taxon>Tracheophyta</taxon>
        <taxon>Spermatophyta</taxon>
        <taxon>Magnoliopsida</taxon>
        <taxon>eudicotyledons</taxon>
        <taxon>Gunneridae</taxon>
        <taxon>Pentapetalae</taxon>
        <taxon>rosids</taxon>
        <taxon>fabids</taxon>
        <taxon>Fabales</taxon>
        <taxon>Fabaceae</taxon>
        <taxon>Papilionoideae</taxon>
        <taxon>50 kb inversion clade</taxon>
        <taxon>dalbergioids sensu lato</taxon>
        <taxon>Dalbergieae</taxon>
        <taxon>Pterocarpus clade</taxon>
        <taxon>Arachis</taxon>
    </lineage>
</organism>
<proteinExistence type="inferred from homology"/>
<evidence type="ECO:0000313" key="2">
    <source>
        <dbReference type="EMBL" id="RYQ82599.1"/>
    </source>
</evidence>
<dbReference type="GO" id="GO:0006355">
    <property type="term" value="P:regulation of DNA-templated transcription"/>
    <property type="evidence" value="ECO:0007669"/>
    <property type="project" value="UniProtKB-UniRule"/>
</dbReference>
<name>A0A444WYU4_ARAHY</name>
<dbReference type="Proteomes" id="UP000289738">
    <property type="component" value="Chromosome B10"/>
</dbReference>
<keyword evidence="1" id="KW-0539">Nucleus</keyword>
<comment type="function">
    <text evidence="1">Putative transcription activator involved in regulating light control of development.</text>
</comment>